<dbReference type="AlphaFoldDB" id="A0AAD1VR80"/>
<dbReference type="EMBL" id="OW240913">
    <property type="protein sequence ID" value="CAH2251515.1"/>
    <property type="molecule type" value="Genomic_DNA"/>
</dbReference>
<feature type="compositionally biased region" description="Polar residues" evidence="1">
    <location>
        <begin position="29"/>
        <end position="45"/>
    </location>
</feature>
<name>A0AAD1VR80_PELCU</name>
<keyword evidence="3" id="KW-1185">Reference proteome</keyword>
<accession>A0AAD1VR80</accession>
<feature type="region of interest" description="Disordered" evidence="1">
    <location>
        <begin position="1"/>
        <end position="57"/>
    </location>
</feature>
<proteinExistence type="predicted"/>
<dbReference type="Proteomes" id="UP001295444">
    <property type="component" value="Chromosome 02"/>
</dbReference>
<evidence type="ECO:0000313" key="3">
    <source>
        <dbReference type="Proteomes" id="UP001295444"/>
    </source>
</evidence>
<evidence type="ECO:0000313" key="2">
    <source>
        <dbReference type="EMBL" id="CAH2251515.1"/>
    </source>
</evidence>
<evidence type="ECO:0000256" key="1">
    <source>
        <dbReference type="SAM" id="MobiDB-lite"/>
    </source>
</evidence>
<feature type="non-terminal residue" evidence="2">
    <location>
        <position position="140"/>
    </location>
</feature>
<reference evidence="2" key="1">
    <citation type="submission" date="2022-03" db="EMBL/GenBank/DDBJ databases">
        <authorList>
            <person name="Alioto T."/>
            <person name="Alioto T."/>
            <person name="Gomez Garrido J."/>
        </authorList>
    </citation>
    <scope>NUCLEOTIDE SEQUENCE</scope>
</reference>
<protein>
    <submittedName>
        <fullName evidence="2">Uncharacterized protein</fullName>
    </submittedName>
</protein>
<feature type="compositionally biased region" description="Low complexity" evidence="1">
    <location>
        <begin position="9"/>
        <end position="24"/>
    </location>
</feature>
<gene>
    <name evidence="2" type="ORF">PECUL_23A015046</name>
</gene>
<sequence length="140" mass="15162">MGRHRRTDTPQTPRGPQTGQPHGPMDGFLQSQTDASGEASGSNMAPTALPPREPHGAALERIGEELRNMTAAMATKTDLLVLTTTIQDALRAEMAGIRAEVTAQTGRIQDLERSHEAHATRQQATDTALTRQGELLLQMR</sequence>
<organism evidence="2 3">
    <name type="scientific">Pelobates cultripes</name>
    <name type="common">Western spadefoot toad</name>
    <dbReference type="NCBI Taxonomy" id="61616"/>
    <lineage>
        <taxon>Eukaryota</taxon>
        <taxon>Metazoa</taxon>
        <taxon>Chordata</taxon>
        <taxon>Craniata</taxon>
        <taxon>Vertebrata</taxon>
        <taxon>Euteleostomi</taxon>
        <taxon>Amphibia</taxon>
        <taxon>Batrachia</taxon>
        <taxon>Anura</taxon>
        <taxon>Pelobatoidea</taxon>
        <taxon>Pelobatidae</taxon>
        <taxon>Pelobates</taxon>
    </lineage>
</organism>